<proteinExistence type="predicted"/>
<reference evidence="3" key="1">
    <citation type="submission" date="2020-07" db="EMBL/GenBank/DDBJ databases">
        <authorList>
            <person name="Nieuwenhuis M."/>
            <person name="Van De Peppel L.J.J."/>
        </authorList>
    </citation>
    <scope>NUCLEOTIDE SEQUENCE</scope>
    <source>
        <strain evidence="3">AP01</strain>
        <tissue evidence="3">Mycelium</tissue>
    </source>
</reference>
<dbReference type="EMBL" id="JABCKV010000005">
    <property type="protein sequence ID" value="KAG5647961.1"/>
    <property type="molecule type" value="Genomic_DNA"/>
</dbReference>
<dbReference type="PANTHER" id="PTHR37848:SF1">
    <property type="entry name" value="SUN DOMAIN-CONTAINING PROTEIN"/>
    <property type="match status" value="1"/>
</dbReference>
<evidence type="ECO:0000256" key="2">
    <source>
        <dbReference type="SAM" id="Phobius"/>
    </source>
</evidence>
<evidence type="ECO:0000256" key="1">
    <source>
        <dbReference type="SAM" id="MobiDB-lite"/>
    </source>
</evidence>
<feature type="region of interest" description="Disordered" evidence="1">
    <location>
        <begin position="1"/>
        <end position="29"/>
    </location>
</feature>
<comment type="caution">
    <text evidence="3">The sequence shown here is derived from an EMBL/GenBank/DDBJ whole genome shotgun (WGS) entry which is preliminary data.</text>
</comment>
<keyword evidence="4" id="KW-1185">Reference proteome</keyword>
<gene>
    <name evidence="3" type="ORF">DXG03_006995</name>
</gene>
<evidence type="ECO:0008006" key="5">
    <source>
        <dbReference type="Google" id="ProtNLM"/>
    </source>
</evidence>
<feature type="region of interest" description="Disordered" evidence="1">
    <location>
        <begin position="341"/>
        <end position="367"/>
    </location>
</feature>
<evidence type="ECO:0000313" key="3">
    <source>
        <dbReference type="EMBL" id="KAG5647961.1"/>
    </source>
</evidence>
<feature type="transmembrane region" description="Helical" evidence="2">
    <location>
        <begin position="294"/>
        <end position="311"/>
    </location>
</feature>
<protein>
    <recommendedName>
        <fullName evidence="5">Transmembrane protein</fullName>
    </recommendedName>
</protein>
<accession>A0A9P7GDP0</accession>
<dbReference type="OrthoDB" id="203796at2759"/>
<name>A0A9P7GDP0_9AGAR</name>
<keyword evidence="2" id="KW-1133">Transmembrane helix</keyword>
<keyword evidence="2" id="KW-0812">Transmembrane</keyword>
<keyword evidence="2" id="KW-0472">Membrane</keyword>
<sequence length="428" mass="48659">MIIVKGQVQSAGAGSQHEPLIDAGTSEPPPPFNESGAVAEHVVLPLEPPPEFATYDADYFATGSGDIVSHDPHLNTDGEALYRFLLAQADKHPSYRLHCRGTHTEHRSRWVTERANDGSSRSRRETYSETVVDFEFYIDATPPITVKPTHWSVDDNEPAYRGRMVRETESLTEKQRRRVKRVATKAYSKWVKERTARGLPPWIASIDGWMDGVPDDGATTLRSSKTLRQWADEYCASQKYLKEFVYDKQLESAVRSSITSTMYHGSLEVEFQRRGSKIYIRPDNALSRMLSNKWLKFLSILLLIFPFIWLFKRFHSRGGGRWEVCGGAYALKRWKPIREGDEDVGESSRDGDVHPPEYAAQGSSSRFLNTPSGVKRLVGMREGDWFRKWEATITRSVMGRYQSPTPIYDPTAGHSREADVAFLDGYRD</sequence>
<evidence type="ECO:0000313" key="4">
    <source>
        <dbReference type="Proteomes" id="UP000775547"/>
    </source>
</evidence>
<dbReference type="PANTHER" id="PTHR37848">
    <property type="entry name" value="EXPRESSED PROTEIN"/>
    <property type="match status" value="1"/>
</dbReference>
<feature type="compositionally biased region" description="Basic and acidic residues" evidence="1">
    <location>
        <begin position="346"/>
        <end position="355"/>
    </location>
</feature>
<dbReference type="Proteomes" id="UP000775547">
    <property type="component" value="Unassembled WGS sequence"/>
</dbReference>
<reference evidence="3" key="2">
    <citation type="submission" date="2021-10" db="EMBL/GenBank/DDBJ databases">
        <title>Phylogenomics reveals ancestral predisposition of the termite-cultivated fungus Termitomyces towards a domesticated lifestyle.</title>
        <authorList>
            <person name="Auxier B."/>
            <person name="Grum-Grzhimaylo A."/>
            <person name="Cardenas M.E."/>
            <person name="Lodge J.D."/>
            <person name="Laessoe T."/>
            <person name="Pedersen O."/>
            <person name="Smith M.E."/>
            <person name="Kuyper T.W."/>
            <person name="Franco-Molano E.A."/>
            <person name="Baroni T.J."/>
            <person name="Aanen D.K."/>
        </authorList>
    </citation>
    <scope>NUCLEOTIDE SEQUENCE</scope>
    <source>
        <strain evidence="3">AP01</strain>
        <tissue evidence="3">Mycelium</tissue>
    </source>
</reference>
<dbReference type="AlphaFoldDB" id="A0A9P7GDP0"/>
<organism evidence="3 4">
    <name type="scientific">Asterophora parasitica</name>
    <dbReference type="NCBI Taxonomy" id="117018"/>
    <lineage>
        <taxon>Eukaryota</taxon>
        <taxon>Fungi</taxon>
        <taxon>Dikarya</taxon>
        <taxon>Basidiomycota</taxon>
        <taxon>Agaricomycotina</taxon>
        <taxon>Agaricomycetes</taxon>
        <taxon>Agaricomycetidae</taxon>
        <taxon>Agaricales</taxon>
        <taxon>Tricholomatineae</taxon>
        <taxon>Lyophyllaceae</taxon>
        <taxon>Asterophora</taxon>
    </lineage>
</organism>